<feature type="compositionally biased region" description="Acidic residues" evidence="1">
    <location>
        <begin position="28"/>
        <end position="50"/>
    </location>
</feature>
<protein>
    <submittedName>
        <fullName evidence="2">Predicted protein</fullName>
    </submittedName>
</protein>
<dbReference type="RefSeq" id="XP_001889293.1">
    <property type="nucleotide sequence ID" value="XM_001889258.1"/>
</dbReference>
<feature type="compositionally biased region" description="Basic and acidic residues" evidence="1">
    <location>
        <begin position="71"/>
        <end position="82"/>
    </location>
</feature>
<keyword evidence="3" id="KW-1185">Reference proteome</keyword>
<proteinExistence type="predicted"/>
<feature type="region of interest" description="Disordered" evidence="1">
    <location>
        <begin position="1"/>
        <end position="115"/>
    </location>
</feature>
<dbReference type="KEGG" id="lbc:LACBIDRAFT_314827"/>
<evidence type="ECO:0000313" key="3">
    <source>
        <dbReference type="Proteomes" id="UP000001194"/>
    </source>
</evidence>
<evidence type="ECO:0000313" key="2">
    <source>
        <dbReference type="EMBL" id="EDR00087.1"/>
    </source>
</evidence>
<gene>
    <name evidence="2" type="ORF">LACBIDRAFT_314827</name>
</gene>
<dbReference type="InParanoid" id="B0DZB1"/>
<dbReference type="GeneID" id="6084927"/>
<dbReference type="AlphaFoldDB" id="B0DZB1"/>
<dbReference type="Proteomes" id="UP000001194">
    <property type="component" value="Unassembled WGS sequence"/>
</dbReference>
<dbReference type="EMBL" id="DS547154">
    <property type="protein sequence ID" value="EDR00087.1"/>
    <property type="molecule type" value="Genomic_DNA"/>
</dbReference>
<dbReference type="HOGENOM" id="CLU_138675_0_0_1"/>
<evidence type="ECO:0000256" key="1">
    <source>
        <dbReference type="SAM" id="MobiDB-lite"/>
    </source>
</evidence>
<feature type="compositionally biased region" description="Acidic residues" evidence="1">
    <location>
        <begin position="83"/>
        <end position="105"/>
    </location>
</feature>
<sequence length="115" mass="12508">MVMRYLSRGIGHKATHDFTPPAASQDLVVEDDTEEQVEQMDDGAEEDMDGVEATGDIGSGKDDSGEDEGSSCDREKGDYGYEDKDESEVDEMDISDSTDEVDEFSCDGSDSFADL</sequence>
<name>B0DZB1_LACBS</name>
<organism evidence="3">
    <name type="scientific">Laccaria bicolor (strain S238N-H82 / ATCC MYA-4686)</name>
    <name type="common">Bicoloured deceiver</name>
    <name type="synonym">Laccaria laccata var. bicolor</name>
    <dbReference type="NCBI Taxonomy" id="486041"/>
    <lineage>
        <taxon>Eukaryota</taxon>
        <taxon>Fungi</taxon>
        <taxon>Dikarya</taxon>
        <taxon>Basidiomycota</taxon>
        <taxon>Agaricomycotina</taxon>
        <taxon>Agaricomycetes</taxon>
        <taxon>Agaricomycetidae</taxon>
        <taxon>Agaricales</taxon>
        <taxon>Agaricineae</taxon>
        <taxon>Hydnangiaceae</taxon>
        <taxon>Laccaria</taxon>
    </lineage>
</organism>
<accession>B0DZB1</accession>
<reference evidence="2 3" key="1">
    <citation type="journal article" date="2008" name="Nature">
        <title>The genome of Laccaria bicolor provides insights into mycorrhizal symbiosis.</title>
        <authorList>
            <person name="Martin F."/>
            <person name="Aerts A."/>
            <person name="Ahren D."/>
            <person name="Brun A."/>
            <person name="Danchin E.G.J."/>
            <person name="Duchaussoy F."/>
            <person name="Gibon J."/>
            <person name="Kohler A."/>
            <person name="Lindquist E."/>
            <person name="Pereda V."/>
            <person name="Salamov A."/>
            <person name="Shapiro H.J."/>
            <person name="Wuyts J."/>
            <person name="Blaudez D."/>
            <person name="Buee M."/>
            <person name="Brokstein P."/>
            <person name="Canbaeck B."/>
            <person name="Cohen D."/>
            <person name="Courty P.E."/>
            <person name="Coutinho P.M."/>
            <person name="Delaruelle C."/>
            <person name="Detter J.C."/>
            <person name="Deveau A."/>
            <person name="DiFazio S."/>
            <person name="Duplessis S."/>
            <person name="Fraissinet-Tachet L."/>
            <person name="Lucic E."/>
            <person name="Frey-Klett P."/>
            <person name="Fourrey C."/>
            <person name="Feussner I."/>
            <person name="Gay G."/>
            <person name="Grimwood J."/>
            <person name="Hoegger P.J."/>
            <person name="Jain P."/>
            <person name="Kilaru S."/>
            <person name="Labbe J."/>
            <person name="Lin Y.C."/>
            <person name="Legue V."/>
            <person name="Le Tacon F."/>
            <person name="Marmeisse R."/>
            <person name="Melayah D."/>
            <person name="Montanini B."/>
            <person name="Muratet M."/>
            <person name="Nehls U."/>
            <person name="Niculita-Hirzel H."/>
            <person name="Oudot-Le Secq M.P."/>
            <person name="Peter M."/>
            <person name="Quesneville H."/>
            <person name="Rajashekar B."/>
            <person name="Reich M."/>
            <person name="Rouhier N."/>
            <person name="Schmutz J."/>
            <person name="Yin T."/>
            <person name="Chalot M."/>
            <person name="Henrissat B."/>
            <person name="Kuees U."/>
            <person name="Lucas S."/>
            <person name="Van de Peer Y."/>
            <person name="Podila G.K."/>
            <person name="Polle A."/>
            <person name="Pukkila P.J."/>
            <person name="Richardson P.M."/>
            <person name="Rouze P."/>
            <person name="Sanders I.R."/>
            <person name="Stajich J.E."/>
            <person name="Tunlid A."/>
            <person name="Tuskan G."/>
            <person name="Grigoriev I.V."/>
        </authorList>
    </citation>
    <scope>NUCLEOTIDE SEQUENCE [LARGE SCALE GENOMIC DNA]</scope>
    <source>
        <strain evidence="3">S238N-H82 / ATCC MYA-4686</strain>
    </source>
</reference>